<dbReference type="Proteomes" id="UP001174691">
    <property type="component" value="Unassembled WGS sequence"/>
</dbReference>
<evidence type="ECO:0000259" key="4">
    <source>
        <dbReference type="Pfam" id="PF13622"/>
    </source>
</evidence>
<evidence type="ECO:0000313" key="6">
    <source>
        <dbReference type="Proteomes" id="UP001174691"/>
    </source>
</evidence>
<keyword evidence="2" id="KW-0378">Hydrolase</keyword>
<dbReference type="GO" id="GO:0009062">
    <property type="term" value="P:fatty acid catabolic process"/>
    <property type="evidence" value="ECO:0007669"/>
    <property type="project" value="TreeGrafter"/>
</dbReference>
<comment type="caution">
    <text evidence="5">The sequence shown here is derived from an EMBL/GenBank/DDBJ whole genome shotgun (WGS) entry which is preliminary data.</text>
</comment>
<accession>A0AA38RSV2</accession>
<organism evidence="5 6">
    <name type="scientific">Coniochaeta hoffmannii</name>
    <dbReference type="NCBI Taxonomy" id="91930"/>
    <lineage>
        <taxon>Eukaryota</taxon>
        <taxon>Fungi</taxon>
        <taxon>Dikarya</taxon>
        <taxon>Ascomycota</taxon>
        <taxon>Pezizomycotina</taxon>
        <taxon>Sordariomycetes</taxon>
        <taxon>Sordariomycetidae</taxon>
        <taxon>Coniochaetales</taxon>
        <taxon>Coniochaetaceae</taxon>
        <taxon>Coniochaeta</taxon>
    </lineage>
</organism>
<dbReference type="Gene3D" id="2.40.160.210">
    <property type="entry name" value="Acyl-CoA thioesterase, double hotdog domain"/>
    <property type="match status" value="1"/>
</dbReference>
<dbReference type="CDD" id="cd03445">
    <property type="entry name" value="Thioesterase_II_repeat2"/>
    <property type="match status" value="1"/>
</dbReference>
<feature type="domain" description="Acyl-CoA thioesterase-like N-terminal HotDog" evidence="4">
    <location>
        <begin position="80"/>
        <end position="157"/>
    </location>
</feature>
<dbReference type="GO" id="GO:0047617">
    <property type="term" value="F:fatty acyl-CoA hydrolase activity"/>
    <property type="evidence" value="ECO:0007669"/>
    <property type="project" value="InterPro"/>
</dbReference>
<dbReference type="PANTHER" id="PTHR11066:SF64">
    <property type="entry name" value="ACYL-COA THIOESTERASE (AFU_ORTHOLOGUE AFUA_1G12060)"/>
    <property type="match status" value="1"/>
</dbReference>
<dbReference type="SUPFAM" id="SSF54637">
    <property type="entry name" value="Thioesterase/thiol ester dehydrase-isomerase"/>
    <property type="match status" value="2"/>
</dbReference>
<dbReference type="InterPro" id="IPR042171">
    <property type="entry name" value="Acyl-CoA_hotdog"/>
</dbReference>
<dbReference type="GO" id="GO:0006637">
    <property type="term" value="P:acyl-CoA metabolic process"/>
    <property type="evidence" value="ECO:0007669"/>
    <property type="project" value="InterPro"/>
</dbReference>
<comment type="similarity">
    <text evidence="1">Belongs to the C/M/P thioester hydrolase family.</text>
</comment>
<sequence>MSEGHIVGSGCTKTPSERADGDGRQSFQEMIELVELPVDKENTSGSVSRYMGTRAAWLPGSDLFINVQSVREGRPAPSPHKAAFGGHVYAQSALAMCRAMADAQEKEGVKRSMTPGLHSIHGFFTAAGRIDRPFIYTAAPLTVSRSFSTCSVTAYQPLSPTTNPERDHFPASDALLPPGPTCFTAIASFKSPEPHTLDGTISAAEPPPQERFASILSSRPPGQWPPSPPVDIDMLTALAGTDIIGTFPALDMKKVDMAAHNAGRPLHEQRELILYRLLEPLPSDGGADGWWDANAHVCAHAYAVDRNGLLMLGNLLGIGDRFGRAASLSYSLVVHVNAAEAVMEGDGWWVQECCFPRAGAGRGVIMSKIWSPGGVHVMTEYQDGLCRAYEEKKRPGEKL</sequence>
<dbReference type="PANTHER" id="PTHR11066">
    <property type="entry name" value="ACYL-COA THIOESTERASE"/>
    <property type="match status" value="1"/>
</dbReference>
<dbReference type="InterPro" id="IPR003703">
    <property type="entry name" value="Acyl_CoA_thio"/>
</dbReference>
<dbReference type="EMBL" id="JANBVN010000097">
    <property type="protein sequence ID" value="KAJ9144738.1"/>
    <property type="molecule type" value="Genomic_DNA"/>
</dbReference>
<dbReference type="CDD" id="cd03444">
    <property type="entry name" value="Thioesterase_II_repeat1"/>
    <property type="match status" value="1"/>
</dbReference>
<dbReference type="GO" id="GO:0005782">
    <property type="term" value="C:peroxisomal matrix"/>
    <property type="evidence" value="ECO:0007669"/>
    <property type="project" value="TreeGrafter"/>
</dbReference>
<dbReference type="Pfam" id="PF13622">
    <property type="entry name" value="4HBT_3"/>
    <property type="match status" value="1"/>
</dbReference>
<evidence type="ECO:0000256" key="2">
    <source>
        <dbReference type="ARBA" id="ARBA00022801"/>
    </source>
</evidence>
<dbReference type="InterPro" id="IPR049449">
    <property type="entry name" value="TesB_ACOT8-like_N"/>
</dbReference>
<evidence type="ECO:0000313" key="5">
    <source>
        <dbReference type="EMBL" id="KAJ9144738.1"/>
    </source>
</evidence>
<feature type="region of interest" description="Disordered" evidence="3">
    <location>
        <begin position="1"/>
        <end position="23"/>
    </location>
</feature>
<keyword evidence="6" id="KW-1185">Reference proteome</keyword>
<evidence type="ECO:0000256" key="1">
    <source>
        <dbReference type="ARBA" id="ARBA00006538"/>
    </source>
</evidence>
<evidence type="ECO:0000256" key="3">
    <source>
        <dbReference type="SAM" id="MobiDB-lite"/>
    </source>
</evidence>
<proteinExistence type="inferred from homology"/>
<gene>
    <name evidence="5" type="ORF">NKR19_g6366</name>
</gene>
<dbReference type="InterPro" id="IPR029069">
    <property type="entry name" value="HotDog_dom_sf"/>
</dbReference>
<reference evidence="5" key="1">
    <citation type="submission" date="2022-07" db="EMBL/GenBank/DDBJ databases">
        <title>Fungi with potential for degradation of polypropylene.</title>
        <authorList>
            <person name="Gostincar C."/>
        </authorList>
    </citation>
    <scope>NUCLEOTIDE SEQUENCE</scope>
    <source>
        <strain evidence="5">EXF-13287</strain>
    </source>
</reference>
<name>A0AA38RSV2_9PEZI</name>
<dbReference type="AlphaFoldDB" id="A0AA38RSV2"/>
<protein>
    <submittedName>
        <fullName evidence="5">Thioesterase/thiol ester dehydrase-isomerase</fullName>
    </submittedName>
</protein>